<dbReference type="InterPro" id="IPR007740">
    <property type="entry name" value="Ribosomal_mL49"/>
</dbReference>
<comment type="similarity">
    <text evidence="2">Belongs to the mitochondrion-specific ribosomal protein mL49 family.</text>
</comment>
<name>A0AAV5S6J3_MAUHU</name>
<dbReference type="Gene3D" id="3.30.780.10">
    <property type="entry name" value="SUI1-like domain"/>
    <property type="match status" value="1"/>
</dbReference>
<evidence type="ECO:0000256" key="2">
    <source>
        <dbReference type="ARBA" id="ARBA00005677"/>
    </source>
</evidence>
<evidence type="ECO:0000313" key="7">
    <source>
        <dbReference type="EMBL" id="GMM59195.1"/>
    </source>
</evidence>
<gene>
    <name evidence="7" type="ORF">DAKH74_058120</name>
</gene>
<comment type="subcellular location">
    <subcellularLocation>
        <location evidence="1">Mitochondrion</location>
    </subcellularLocation>
</comment>
<proteinExistence type="inferred from homology"/>
<evidence type="ECO:0000256" key="1">
    <source>
        <dbReference type="ARBA" id="ARBA00004173"/>
    </source>
</evidence>
<dbReference type="GO" id="GO:0005762">
    <property type="term" value="C:mitochondrial large ribosomal subunit"/>
    <property type="evidence" value="ECO:0007669"/>
    <property type="project" value="TreeGrafter"/>
</dbReference>
<keyword evidence="3 7" id="KW-0689">Ribosomal protein</keyword>
<evidence type="ECO:0000256" key="3">
    <source>
        <dbReference type="ARBA" id="ARBA00022980"/>
    </source>
</evidence>
<dbReference type="Proteomes" id="UP001377567">
    <property type="component" value="Unassembled WGS sequence"/>
</dbReference>
<organism evidence="7 8">
    <name type="scientific">Maudiozyma humilis</name>
    <name type="common">Sour dough yeast</name>
    <name type="synonym">Kazachstania humilis</name>
    <dbReference type="NCBI Taxonomy" id="51915"/>
    <lineage>
        <taxon>Eukaryota</taxon>
        <taxon>Fungi</taxon>
        <taxon>Dikarya</taxon>
        <taxon>Ascomycota</taxon>
        <taxon>Saccharomycotina</taxon>
        <taxon>Saccharomycetes</taxon>
        <taxon>Saccharomycetales</taxon>
        <taxon>Saccharomycetaceae</taxon>
        <taxon>Maudiozyma</taxon>
    </lineage>
</organism>
<dbReference type="GO" id="GO:0006412">
    <property type="term" value="P:translation"/>
    <property type="evidence" value="ECO:0007669"/>
    <property type="project" value="InterPro"/>
</dbReference>
<evidence type="ECO:0000313" key="8">
    <source>
        <dbReference type="Proteomes" id="UP001377567"/>
    </source>
</evidence>
<dbReference type="GO" id="GO:0003735">
    <property type="term" value="F:structural constituent of ribosome"/>
    <property type="evidence" value="ECO:0007669"/>
    <property type="project" value="InterPro"/>
</dbReference>
<reference evidence="7 8" key="1">
    <citation type="journal article" date="2023" name="Elife">
        <title>Identification of key yeast species and microbe-microbe interactions impacting larval growth of Drosophila in the wild.</title>
        <authorList>
            <person name="Mure A."/>
            <person name="Sugiura Y."/>
            <person name="Maeda R."/>
            <person name="Honda K."/>
            <person name="Sakurai N."/>
            <person name="Takahashi Y."/>
            <person name="Watada M."/>
            <person name="Katoh T."/>
            <person name="Gotoh A."/>
            <person name="Gotoh Y."/>
            <person name="Taniguchi I."/>
            <person name="Nakamura K."/>
            <person name="Hayashi T."/>
            <person name="Katayama T."/>
            <person name="Uemura T."/>
            <person name="Hattori Y."/>
        </authorList>
    </citation>
    <scope>NUCLEOTIDE SEQUENCE [LARGE SCALE GENOMIC DNA]</scope>
    <source>
        <strain evidence="7 8">KH-74</strain>
    </source>
</reference>
<dbReference type="EMBL" id="BTGD01000027">
    <property type="protein sequence ID" value="GMM59195.1"/>
    <property type="molecule type" value="Genomic_DNA"/>
</dbReference>
<sequence length="131" mass="14473">MIGRHTLYRNALRCSRRLHTPAAAATLFPPLSSVSPAQLLGNENTRPTGTYFVERSATGNLPVYSDTKGGGNKLVTEVRRVQGDVLALRNDLQAALPYIPRDNWKVLLQSRKIIIKGDAVKQVKSVLSRCF</sequence>
<keyword evidence="5" id="KW-0687">Ribonucleoprotein</keyword>
<dbReference type="Pfam" id="PF05046">
    <property type="entry name" value="Img2"/>
    <property type="match status" value="1"/>
</dbReference>
<evidence type="ECO:0000256" key="4">
    <source>
        <dbReference type="ARBA" id="ARBA00023128"/>
    </source>
</evidence>
<protein>
    <recommendedName>
        <fullName evidence="6">Large ribosomal subunit protein mL49</fullName>
    </recommendedName>
</protein>
<accession>A0AAV5S6J3</accession>
<dbReference type="PANTHER" id="PTHR13477">
    <property type="entry name" value="MITOCHONDRIAL 39S RIBOSOMAL PROTEIN L49"/>
    <property type="match status" value="1"/>
</dbReference>
<keyword evidence="8" id="KW-1185">Reference proteome</keyword>
<dbReference type="AlphaFoldDB" id="A0AAV5S6J3"/>
<evidence type="ECO:0000256" key="6">
    <source>
        <dbReference type="ARBA" id="ARBA00035191"/>
    </source>
</evidence>
<evidence type="ECO:0000256" key="5">
    <source>
        <dbReference type="ARBA" id="ARBA00023274"/>
    </source>
</evidence>
<comment type="caution">
    <text evidence="7">The sequence shown here is derived from an EMBL/GenBank/DDBJ whole genome shotgun (WGS) entry which is preliminary data.</text>
</comment>
<keyword evidence="4" id="KW-0496">Mitochondrion</keyword>
<dbReference type="PANTHER" id="PTHR13477:SF0">
    <property type="entry name" value="LARGE RIBOSOMAL SUBUNIT PROTEIN ML49"/>
    <property type="match status" value="1"/>
</dbReference>